<dbReference type="AlphaFoldDB" id="A0A367RKI8"/>
<dbReference type="Proteomes" id="UP000252085">
    <property type="component" value="Unassembled WGS sequence"/>
</dbReference>
<sequence length="72" mass="8359">MEPISSQFSLPSTSVSNAITSYKNSFYLTYLFFQLKFITVRSSYEINIFLFFNKKQTTAQIVLRHPILKLGV</sequence>
<dbReference type="EMBL" id="LXQE01000149">
    <property type="protein sequence ID" value="RCJ36411.1"/>
    <property type="molecule type" value="Genomic_DNA"/>
</dbReference>
<evidence type="ECO:0000313" key="2">
    <source>
        <dbReference type="Proteomes" id="UP000252085"/>
    </source>
</evidence>
<organism evidence="1 2">
    <name type="scientific">Nostoc punctiforme NIES-2108</name>
    <dbReference type="NCBI Taxonomy" id="1356359"/>
    <lineage>
        <taxon>Bacteria</taxon>
        <taxon>Bacillati</taxon>
        <taxon>Cyanobacteriota</taxon>
        <taxon>Cyanophyceae</taxon>
        <taxon>Nostocales</taxon>
        <taxon>Nostocaceae</taxon>
        <taxon>Nostoc</taxon>
    </lineage>
</organism>
<evidence type="ECO:0000313" key="1">
    <source>
        <dbReference type="EMBL" id="RCJ36411.1"/>
    </source>
</evidence>
<reference evidence="1 2" key="1">
    <citation type="submission" date="2016-04" db="EMBL/GenBank/DDBJ databases">
        <authorList>
            <person name="Evans L.H."/>
            <person name="Alamgir A."/>
            <person name="Owens N."/>
            <person name="Weber N.D."/>
            <person name="Virtaneva K."/>
            <person name="Barbian K."/>
            <person name="Babar A."/>
            <person name="Rosenke K."/>
        </authorList>
    </citation>
    <scope>NUCLEOTIDE SEQUENCE [LARGE SCALE GENOMIC DNA]</scope>
    <source>
        <strain evidence="1">NIES-2108</strain>
    </source>
</reference>
<name>A0A367RKI8_NOSPU</name>
<gene>
    <name evidence="1" type="ORF">A6769_17075</name>
</gene>
<comment type="caution">
    <text evidence="1">The sequence shown here is derived from an EMBL/GenBank/DDBJ whole genome shotgun (WGS) entry which is preliminary data.</text>
</comment>
<protein>
    <submittedName>
        <fullName evidence="1">Uncharacterized protein</fullName>
    </submittedName>
</protein>
<accession>A0A367RKI8</accession>
<proteinExistence type="predicted"/>